<proteinExistence type="predicted"/>
<evidence type="ECO:0000313" key="4">
    <source>
        <dbReference type="Proteomes" id="UP000011713"/>
    </source>
</evidence>
<name>M4C1J3_HYAAE</name>
<evidence type="ECO:0000256" key="1">
    <source>
        <dbReference type="SAM" id="MobiDB-lite"/>
    </source>
</evidence>
<reference evidence="4" key="1">
    <citation type="journal article" date="2010" name="Science">
        <title>Signatures of adaptation to obligate biotrophy in the Hyaloperonospora arabidopsidis genome.</title>
        <authorList>
            <person name="Baxter L."/>
            <person name="Tripathy S."/>
            <person name="Ishaque N."/>
            <person name="Boot N."/>
            <person name="Cabral A."/>
            <person name="Kemen E."/>
            <person name="Thines M."/>
            <person name="Ah-Fong A."/>
            <person name="Anderson R."/>
            <person name="Badejoko W."/>
            <person name="Bittner-Eddy P."/>
            <person name="Boore J.L."/>
            <person name="Chibucos M.C."/>
            <person name="Coates M."/>
            <person name="Dehal P."/>
            <person name="Delehaunty K."/>
            <person name="Dong S."/>
            <person name="Downton P."/>
            <person name="Dumas B."/>
            <person name="Fabro G."/>
            <person name="Fronick C."/>
            <person name="Fuerstenberg S.I."/>
            <person name="Fulton L."/>
            <person name="Gaulin E."/>
            <person name="Govers F."/>
            <person name="Hughes L."/>
            <person name="Humphray S."/>
            <person name="Jiang R.H."/>
            <person name="Judelson H."/>
            <person name="Kamoun S."/>
            <person name="Kyung K."/>
            <person name="Meijer H."/>
            <person name="Minx P."/>
            <person name="Morris P."/>
            <person name="Nelson J."/>
            <person name="Phuntumart V."/>
            <person name="Qutob D."/>
            <person name="Rehmany A."/>
            <person name="Rougon-Cardoso A."/>
            <person name="Ryden P."/>
            <person name="Torto-Alalibo T."/>
            <person name="Studholme D."/>
            <person name="Wang Y."/>
            <person name="Win J."/>
            <person name="Wood J."/>
            <person name="Clifton S.W."/>
            <person name="Rogers J."/>
            <person name="Van den Ackerveken G."/>
            <person name="Jones J.D."/>
            <person name="McDowell J.M."/>
            <person name="Beynon J."/>
            <person name="Tyler B.M."/>
        </authorList>
    </citation>
    <scope>NUCLEOTIDE SEQUENCE [LARGE SCALE GENOMIC DNA]</scope>
    <source>
        <strain evidence="4">Emoy2</strain>
    </source>
</reference>
<evidence type="ECO:0000256" key="2">
    <source>
        <dbReference type="SAM" id="SignalP"/>
    </source>
</evidence>
<feature type="signal peptide" evidence="2">
    <location>
        <begin position="1"/>
        <end position="28"/>
    </location>
</feature>
<evidence type="ECO:0000313" key="3">
    <source>
        <dbReference type="EnsemblProtists" id="HpaP812943"/>
    </source>
</evidence>
<organism evidence="3 4">
    <name type="scientific">Hyaloperonospora arabidopsidis (strain Emoy2)</name>
    <name type="common">Downy mildew agent</name>
    <name type="synonym">Peronospora arabidopsidis</name>
    <dbReference type="NCBI Taxonomy" id="559515"/>
    <lineage>
        <taxon>Eukaryota</taxon>
        <taxon>Sar</taxon>
        <taxon>Stramenopiles</taxon>
        <taxon>Oomycota</taxon>
        <taxon>Peronosporomycetes</taxon>
        <taxon>Peronosporales</taxon>
        <taxon>Peronosporaceae</taxon>
        <taxon>Hyaloperonospora</taxon>
    </lineage>
</organism>
<protein>
    <recommendedName>
        <fullName evidence="5">RxLR effector candidate protein</fullName>
    </recommendedName>
</protein>
<reference evidence="3" key="2">
    <citation type="submission" date="2015-06" db="UniProtKB">
        <authorList>
            <consortium name="EnsemblProtists"/>
        </authorList>
    </citation>
    <scope>IDENTIFICATION</scope>
    <source>
        <strain evidence="3">Emoy2</strain>
    </source>
</reference>
<dbReference type="EMBL" id="ABWE02002205">
    <property type="status" value="NOT_ANNOTATED_CDS"/>
    <property type="molecule type" value="Genomic_DNA"/>
</dbReference>
<sequence>MAKRRHFGRFCLALVFNFPSFLYQPASPGTLVPLSGTDRQPHKWKLNPRGNMLSHWVSGHSSASHRRFSGSIRDHPAFTRIVQPWAGHQRWRPCRKAIKTSIFRGRHREGELQRDKHMTAKAHRVVSRGDDVIERTELRRFRAFSSQNWSIGDRSCPILECSPGTYAPASQVFWNCSAAQVHWRRLLDLWRCFGEFEDANIHVWVFAFRLSACPRADWAAAKTWLTANESTEVAQVSVFAAANELWRFVVASTTHSIWVERLCQMQDQTLLPEEHQARTVSSSRSALARFRRSTDPPNADDAERAQTRRWAPSPDDH</sequence>
<dbReference type="InParanoid" id="M4C1J3"/>
<accession>M4C1J3</accession>
<dbReference type="AlphaFoldDB" id="M4C1J3"/>
<dbReference type="VEuPathDB" id="FungiDB:HpaG812943"/>
<dbReference type="HOGENOM" id="CLU_076232_0_0_1"/>
<dbReference type="Proteomes" id="UP000011713">
    <property type="component" value="Unassembled WGS sequence"/>
</dbReference>
<keyword evidence="4" id="KW-1185">Reference proteome</keyword>
<keyword evidence="2" id="KW-0732">Signal</keyword>
<feature type="region of interest" description="Disordered" evidence="1">
    <location>
        <begin position="279"/>
        <end position="317"/>
    </location>
</feature>
<evidence type="ECO:0008006" key="5">
    <source>
        <dbReference type="Google" id="ProtNLM"/>
    </source>
</evidence>
<feature type="chain" id="PRO_5004049086" description="RxLR effector candidate protein" evidence="2">
    <location>
        <begin position="29"/>
        <end position="317"/>
    </location>
</feature>
<dbReference type="EnsemblProtists" id="HpaT812943">
    <property type="protein sequence ID" value="HpaP812943"/>
    <property type="gene ID" value="HpaG812943"/>
</dbReference>